<reference evidence="2 3" key="1">
    <citation type="submission" date="2021-06" db="EMBL/GenBank/DDBJ databases">
        <title>Genome sequence of Babesia caballi.</title>
        <authorList>
            <person name="Yamagishi J."/>
            <person name="Kidaka T."/>
            <person name="Ochi A."/>
        </authorList>
    </citation>
    <scope>NUCLEOTIDE SEQUENCE [LARGE SCALE GENOMIC DNA]</scope>
    <source>
        <strain evidence="2">USDA-D6B2</strain>
    </source>
</reference>
<dbReference type="Proteomes" id="UP001497744">
    <property type="component" value="Unassembled WGS sequence"/>
</dbReference>
<evidence type="ECO:0000313" key="3">
    <source>
        <dbReference type="Proteomes" id="UP001497744"/>
    </source>
</evidence>
<dbReference type="GeneID" id="94193931"/>
<feature type="region of interest" description="Disordered" evidence="1">
    <location>
        <begin position="1503"/>
        <end position="1528"/>
    </location>
</feature>
<proteinExistence type="predicted"/>
<feature type="region of interest" description="Disordered" evidence="1">
    <location>
        <begin position="130"/>
        <end position="159"/>
    </location>
</feature>
<evidence type="ECO:0000313" key="2">
    <source>
        <dbReference type="EMBL" id="GIX62450.1"/>
    </source>
</evidence>
<feature type="compositionally biased region" description="Low complexity" evidence="1">
    <location>
        <begin position="1512"/>
        <end position="1521"/>
    </location>
</feature>
<dbReference type="EMBL" id="BPLF01000002">
    <property type="protein sequence ID" value="GIX62450.1"/>
    <property type="molecule type" value="Genomic_DNA"/>
</dbReference>
<sequence length="1710" mass="187354">MPNVGPFVRYDSIADVDPFTSAVAAHGRVRVTGTLYGDLFLLSGGRRGVISSHHGAIVEVQVRKCPPDELENFIYVVCATSVGYIYVHLVCITDLAASRVLYKFRTGDGIIALALHPKFVLRHGTAGGDAVSQRESEAGGPERSCGRDNGQRRRSHETGEVGVGMFEGSTAVGDVSVASGSSDTGVSRSVTTTANKRRETHDLRRVLVQSRKALVKHVGGLQYTESSLVFAVESGGVYMLKLDKLSEGLDSACALIHGSGRTRRKIPMVWHGDMLVWADEDGTQLSILSKWVDVAFLPHPHSVKSAGESQSGTRAHTPLDELADLDEFYVTSDESEIEDAEVGEAAQGRGEEVGGEACRRCDSVDSMGSKSVDSQDGGCDPSCGITTCRRNASVEPSSDGGMQAETHGGTGSRGCEDVPRAREATGGFEEYDLGDRSSGYGGHGVVGSGKKLLEPLLRTKQARLRRVYSAPPTEDSSGDIAASSVAATHSKLCTGLKVHRINANNALGRMKTREALGVSLCWLSDRRLLVGAKNLLRVVDVLPVYIGGDGDRRNGGFTVEHAHLLDVSNPRIRIGRYTMALFFNIWKAVKRCKWSLRARVSYSFKAPGTHRIETVMRHPNTGHFSVIYGINGVYRGSWIAHVRRRHDYSSFRVMDRDQRMGAKVLGRMDMGQGEQACFIFTSFDACYNDVYLNDSYMRCLRAGNGKRDLSQRSFMQLVCRLAAEKFKICRTQRFVMNSFRCSDAGNIEHCLHTTEHPRRTLADRPIESLIGVSWAMGQVGGDVGKGDGVRELRIGLLQCNSDPETFGGVCLGTRGLLVSISGATLKQHVDQACEHGAHDHALREIMRVFGSGRVPGKWQKQIHRLVRNGLQSVLSSGYLNVPKAAYLTMMYVRFCSGLPDRSDVAKHAREVVARFAVHRRLNVLLGYVVQANMQGATDQYREVCEMMLREVSAVLSSDVPFVLLRLAVTETVNAAQVRMMLGLLKRSLLTLASAASRGCFVDCGLGEKLEELHRLAHIPSGAAGKGWIPGLPQQDVHALKRYSIDCKGEWGSNTLDWNCSRFYLRRCMCMEWSYILQSTWGNDSTGIPLPGYQGGCIGPRNPKRTGSLVESTADYDREAGQGFHGGSRWTEVLRECDNIDLQFVSIPSTNAMPRLECPSDFELICYLSPKSTDHLDSLRSMEYGPQARAAMLALGALLARIGQLRQAFKFLVYGQAAGAVRLGEILCDLGGDAREDVMGAALQLCRINRRRASNLLTENFRTAECIKEVVKRLLPEPIFLFDYLNCIYAEGDLPQEYLPLYFSQLCKLKPLAVCSFVKELGAFFKARAEIVGDFLTIIFEARRLHMSSLRINGSSSNAAVQRDLYLAEALLRWIGGHGWNTIFDAVILALRVDLMADWPGSVVTVATIHSRLLQMVYKMFEDHSYDVLRRILKELKARTGDKSPASATATELCLRLVRHRSHLIDAQGEMYTRSMVSVAEELVRAVKRGVVYLVPEGRVVGASSPSGGGAGDAALSDSRGSGVSGHFSATDTRKGNGWECQSVPGGCSDTFCKAQRAVRRLSRTGLRPGSNLDHPTKADEGAICGGSLCCLCNAEGASLYCDPNIGARIVGAIRDSLGRRPEYVRYPKKMNQLYFFCGHTAHELCQVRLVNQAVALERRGRQEQGDSVRRGGGDGYNGQCERIMRSCLVCLHNRAGARKTETTGGLPPKL</sequence>
<gene>
    <name evidence="2" type="ORF">BcabD6B2_18850</name>
</gene>
<protein>
    <submittedName>
        <fullName evidence="2">GTP-binding Era, putative</fullName>
    </submittedName>
</protein>
<comment type="caution">
    <text evidence="2">The sequence shown here is derived from an EMBL/GenBank/DDBJ whole genome shotgun (WGS) entry which is preliminary data.</text>
</comment>
<accession>A0AAV4LRL1</accession>
<feature type="region of interest" description="Disordered" evidence="1">
    <location>
        <begin position="393"/>
        <end position="417"/>
    </location>
</feature>
<evidence type="ECO:0000256" key="1">
    <source>
        <dbReference type="SAM" id="MobiDB-lite"/>
    </source>
</evidence>
<name>A0AAV4LRL1_BABCB</name>
<feature type="compositionally biased region" description="Basic and acidic residues" evidence="1">
    <location>
        <begin position="144"/>
        <end position="159"/>
    </location>
</feature>
<dbReference type="RefSeq" id="XP_067714519.1">
    <property type="nucleotide sequence ID" value="XM_067858418.1"/>
</dbReference>
<feature type="region of interest" description="Disordered" evidence="1">
    <location>
        <begin position="334"/>
        <end position="357"/>
    </location>
</feature>
<keyword evidence="3" id="KW-1185">Reference proteome</keyword>
<organism evidence="2 3">
    <name type="scientific">Babesia caballi</name>
    <dbReference type="NCBI Taxonomy" id="5871"/>
    <lineage>
        <taxon>Eukaryota</taxon>
        <taxon>Sar</taxon>
        <taxon>Alveolata</taxon>
        <taxon>Apicomplexa</taxon>
        <taxon>Aconoidasida</taxon>
        <taxon>Piroplasmida</taxon>
        <taxon>Babesiidae</taxon>
        <taxon>Babesia</taxon>
    </lineage>
</organism>